<comment type="caution">
    <text evidence="4">The sequence shown here is derived from an EMBL/GenBank/DDBJ whole genome shotgun (WGS) entry which is preliminary data.</text>
</comment>
<accession>A0A8H3TML0</accession>
<dbReference type="SUPFAM" id="SSF53474">
    <property type="entry name" value="alpha/beta-Hydrolases"/>
    <property type="match status" value="1"/>
</dbReference>
<evidence type="ECO:0000256" key="1">
    <source>
        <dbReference type="ARBA" id="ARBA00022801"/>
    </source>
</evidence>
<dbReference type="GO" id="GO:0052689">
    <property type="term" value="F:carboxylic ester hydrolase activity"/>
    <property type="evidence" value="ECO:0007669"/>
    <property type="project" value="UniProtKB-ARBA"/>
</dbReference>
<keyword evidence="3" id="KW-0732">Signal</keyword>
<dbReference type="OrthoDB" id="2586582at2759"/>
<feature type="signal peptide" evidence="3">
    <location>
        <begin position="1"/>
        <end position="22"/>
    </location>
</feature>
<evidence type="ECO:0000313" key="5">
    <source>
        <dbReference type="Proteomes" id="UP000620104"/>
    </source>
</evidence>
<dbReference type="EMBL" id="BLZA01000005">
    <property type="protein sequence ID" value="GHJ83881.1"/>
    <property type="molecule type" value="Genomic_DNA"/>
</dbReference>
<dbReference type="AlphaFoldDB" id="A0A8H3TML0"/>
<protein>
    <recommendedName>
        <fullName evidence="6">Cutinase family protein</fullName>
    </recommendedName>
</protein>
<reference evidence="4" key="1">
    <citation type="submission" date="2020-07" db="EMBL/GenBank/DDBJ databases">
        <title>Draft Genome Sequence of a Deep-Sea Yeast, Naganishia (Cryptococcus) liquefaciens strain N6.</title>
        <authorList>
            <person name="Han Y.W."/>
            <person name="Kajitani R."/>
            <person name="Morimoto H."/>
            <person name="Parhat M."/>
            <person name="Tsubouchi H."/>
            <person name="Bakenova O."/>
            <person name="Ogata M."/>
            <person name="Argunhan B."/>
            <person name="Aoki R."/>
            <person name="Kajiwara S."/>
            <person name="Itoh T."/>
            <person name="Iwasaki H."/>
        </authorList>
    </citation>
    <scope>NUCLEOTIDE SEQUENCE</scope>
    <source>
        <strain evidence="4">N6</strain>
    </source>
</reference>
<dbReference type="Gene3D" id="3.40.50.1820">
    <property type="entry name" value="alpha/beta hydrolase"/>
    <property type="match status" value="1"/>
</dbReference>
<dbReference type="Pfam" id="PF01083">
    <property type="entry name" value="Cutinase"/>
    <property type="match status" value="1"/>
</dbReference>
<feature type="chain" id="PRO_5034470147" description="Cutinase family protein" evidence="3">
    <location>
        <begin position="23"/>
        <end position="246"/>
    </location>
</feature>
<dbReference type="InterPro" id="IPR029058">
    <property type="entry name" value="AB_hydrolase_fold"/>
</dbReference>
<keyword evidence="5" id="KW-1185">Reference proteome</keyword>
<evidence type="ECO:0008006" key="6">
    <source>
        <dbReference type="Google" id="ProtNLM"/>
    </source>
</evidence>
<dbReference type="PANTHER" id="PTHR33630:SF9">
    <property type="entry name" value="CUTINASE 4"/>
    <property type="match status" value="1"/>
</dbReference>
<dbReference type="SMART" id="SM01110">
    <property type="entry name" value="Cutinase"/>
    <property type="match status" value="1"/>
</dbReference>
<proteinExistence type="predicted"/>
<keyword evidence="1" id="KW-0378">Hydrolase</keyword>
<evidence type="ECO:0000313" key="4">
    <source>
        <dbReference type="EMBL" id="GHJ83881.1"/>
    </source>
</evidence>
<evidence type="ECO:0000256" key="3">
    <source>
        <dbReference type="SAM" id="SignalP"/>
    </source>
</evidence>
<dbReference type="Proteomes" id="UP000620104">
    <property type="component" value="Unassembled WGS sequence"/>
</dbReference>
<sequence>MFGTKLATLFTVALALTSTALAAPVVEERQFSWSGYDWTKGVGSSSGSATSSGGCPAYEVISARGTTESQFAPYGNTATVNGIINAVGGKSARYEVVYAADTNFATGPAIGAADLIKHVNNRLASCPNTKFVLIGYSQGAMVTVTAENNSQLPRDSIVAVILYGNPYWVPGRPENSGTATLGFGDASALRVRTPASYQSITKDFCNRGDIICTSTGSIFAHLAYSGSPQQAQAIAFATAQLRAAGI</sequence>
<keyword evidence="2" id="KW-1015">Disulfide bond</keyword>
<organism evidence="4 5">
    <name type="scientific">Naganishia liquefaciens</name>
    <dbReference type="NCBI Taxonomy" id="104408"/>
    <lineage>
        <taxon>Eukaryota</taxon>
        <taxon>Fungi</taxon>
        <taxon>Dikarya</taxon>
        <taxon>Basidiomycota</taxon>
        <taxon>Agaricomycotina</taxon>
        <taxon>Tremellomycetes</taxon>
        <taxon>Filobasidiales</taxon>
        <taxon>Filobasidiaceae</taxon>
        <taxon>Naganishia</taxon>
    </lineage>
</organism>
<gene>
    <name evidence="4" type="ORF">NliqN6_0283</name>
</gene>
<dbReference type="InterPro" id="IPR000675">
    <property type="entry name" value="Cutinase/axe"/>
</dbReference>
<name>A0A8H3TML0_9TREE</name>
<dbReference type="PANTHER" id="PTHR33630">
    <property type="entry name" value="CUTINASE RV1984C-RELATED-RELATED"/>
    <property type="match status" value="1"/>
</dbReference>
<evidence type="ECO:0000256" key="2">
    <source>
        <dbReference type="ARBA" id="ARBA00023157"/>
    </source>
</evidence>